<organism evidence="2 3">
    <name type="scientific">Cardamine amara subsp. amara</name>
    <dbReference type="NCBI Taxonomy" id="228776"/>
    <lineage>
        <taxon>Eukaryota</taxon>
        <taxon>Viridiplantae</taxon>
        <taxon>Streptophyta</taxon>
        <taxon>Embryophyta</taxon>
        <taxon>Tracheophyta</taxon>
        <taxon>Spermatophyta</taxon>
        <taxon>Magnoliopsida</taxon>
        <taxon>eudicotyledons</taxon>
        <taxon>Gunneridae</taxon>
        <taxon>Pentapetalae</taxon>
        <taxon>rosids</taxon>
        <taxon>malvids</taxon>
        <taxon>Brassicales</taxon>
        <taxon>Brassicaceae</taxon>
        <taxon>Cardamineae</taxon>
        <taxon>Cardamine</taxon>
    </lineage>
</organism>
<comment type="caution">
    <text evidence="2">The sequence shown here is derived from an EMBL/GenBank/DDBJ whole genome shotgun (WGS) entry which is preliminary data.</text>
</comment>
<feature type="region of interest" description="Disordered" evidence="1">
    <location>
        <begin position="93"/>
        <end position="127"/>
    </location>
</feature>
<evidence type="ECO:0000313" key="2">
    <source>
        <dbReference type="EMBL" id="KAL1191032.1"/>
    </source>
</evidence>
<reference evidence="2 3" key="1">
    <citation type="submission" date="2024-04" db="EMBL/GenBank/DDBJ databases">
        <title>Genome assembly C_amara_ONT_v2.</title>
        <authorList>
            <person name="Yant L."/>
            <person name="Moore C."/>
            <person name="Slenker M."/>
        </authorList>
    </citation>
    <scope>NUCLEOTIDE SEQUENCE [LARGE SCALE GENOMIC DNA]</scope>
    <source>
        <tissue evidence="2">Leaf</tissue>
    </source>
</reference>
<sequence length="183" mass="20882">MHDLINYIFLHILDIYFDTQIADPEDLPDALNNLKWRTFQMIVSVEKENLWSGLDTYKVLKVLSKNGMITEQHAQDDSDNNVHSMSIISGDHASLRIPGSQDEKEDTTPSSKRQLDVHGQCSDQSSTTKRLHLETVDLDTLEDEKIPTGFSPVEIKNDDATDDKKFKDIKIKTVTVKIEPKDR</sequence>
<gene>
    <name evidence="2" type="ORF">V5N11_018585</name>
</gene>
<evidence type="ECO:0000256" key="1">
    <source>
        <dbReference type="SAM" id="MobiDB-lite"/>
    </source>
</evidence>
<dbReference type="Proteomes" id="UP001558713">
    <property type="component" value="Unassembled WGS sequence"/>
</dbReference>
<proteinExistence type="predicted"/>
<dbReference type="AlphaFoldDB" id="A0ABD0Z8K6"/>
<name>A0ABD0Z8K6_CARAN</name>
<protein>
    <submittedName>
        <fullName evidence="2">Uncharacterized protein</fullName>
    </submittedName>
</protein>
<accession>A0ABD0Z8K6</accession>
<keyword evidence="3" id="KW-1185">Reference proteome</keyword>
<evidence type="ECO:0000313" key="3">
    <source>
        <dbReference type="Proteomes" id="UP001558713"/>
    </source>
</evidence>
<dbReference type="EMBL" id="JBANAX010000861">
    <property type="protein sequence ID" value="KAL1191032.1"/>
    <property type="molecule type" value="Genomic_DNA"/>
</dbReference>